<dbReference type="InterPro" id="IPR001296">
    <property type="entry name" value="Glyco_trans_1"/>
</dbReference>
<proteinExistence type="predicted"/>
<dbReference type="Proteomes" id="UP000463224">
    <property type="component" value="Unassembled WGS sequence"/>
</dbReference>
<dbReference type="EMBL" id="WPHG01000012">
    <property type="protein sequence ID" value="MVB00179.1"/>
    <property type="molecule type" value="Genomic_DNA"/>
</dbReference>
<dbReference type="InterPro" id="IPR028098">
    <property type="entry name" value="Glyco_trans_4-like_N"/>
</dbReference>
<evidence type="ECO:0000259" key="1">
    <source>
        <dbReference type="Pfam" id="PF00534"/>
    </source>
</evidence>
<feature type="domain" description="Glycosyl transferase family 1" evidence="1">
    <location>
        <begin position="215"/>
        <end position="380"/>
    </location>
</feature>
<dbReference type="PANTHER" id="PTHR45947">
    <property type="entry name" value="SULFOQUINOVOSYL TRANSFERASE SQD2"/>
    <property type="match status" value="1"/>
</dbReference>
<dbReference type="Pfam" id="PF13579">
    <property type="entry name" value="Glyco_trans_4_4"/>
    <property type="match status" value="1"/>
</dbReference>
<evidence type="ECO:0000313" key="3">
    <source>
        <dbReference type="EMBL" id="MVB00179.1"/>
    </source>
</evidence>
<comment type="caution">
    <text evidence="3">The sequence shown here is derived from an EMBL/GenBank/DDBJ whole genome shotgun (WGS) entry which is preliminary data.</text>
</comment>
<protein>
    <submittedName>
        <fullName evidence="3">Glycosyltransferase</fullName>
    </submittedName>
</protein>
<evidence type="ECO:0000313" key="4">
    <source>
        <dbReference type="Proteomes" id="UP000463224"/>
    </source>
</evidence>
<evidence type="ECO:0000259" key="2">
    <source>
        <dbReference type="Pfam" id="PF13579"/>
    </source>
</evidence>
<dbReference type="CDD" id="cd03794">
    <property type="entry name" value="GT4_WbuB-like"/>
    <property type="match status" value="1"/>
</dbReference>
<dbReference type="InterPro" id="IPR050194">
    <property type="entry name" value="Glycosyltransferase_grp1"/>
</dbReference>
<reference evidence="3 4" key="1">
    <citation type="submission" date="2019-12" db="EMBL/GenBank/DDBJ databases">
        <title>Nitratireductor arenosus sp. nov., Isolated from sea sand, Jeju island, South Korea.</title>
        <authorList>
            <person name="Kim W."/>
        </authorList>
    </citation>
    <scope>NUCLEOTIDE SEQUENCE [LARGE SCALE GENOMIC DNA]</scope>
    <source>
        <strain evidence="3 4">CAU 1489</strain>
    </source>
</reference>
<dbReference type="RefSeq" id="WP_156716151.1">
    <property type="nucleotide sequence ID" value="NZ_WPHG01000012.1"/>
</dbReference>
<dbReference type="PANTHER" id="PTHR45947:SF3">
    <property type="entry name" value="SULFOQUINOVOSYL TRANSFERASE SQD2"/>
    <property type="match status" value="1"/>
</dbReference>
<organism evidence="3 4">
    <name type="scientific">Nitratireductor arenosus</name>
    <dbReference type="NCBI Taxonomy" id="2682096"/>
    <lineage>
        <taxon>Bacteria</taxon>
        <taxon>Pseudomonadati</taxon>
        <taxon>Pseudomonadota</taxon>
        <taxon>Alphaproteobacteria</taxon>
        <taxon>Hyphomicrobiales</taxon>
        <taxon>Phyllobacteriaceae</taxon>
        <taxon>Nitratireductor</taxon>
    </lineage>
</organism>
<dbReference type="Pfam" id="PF00534">
    <property type="entry name" value="Glycos_transf_1"/>
    <property type="match status" value="1"/>
</dbReference>
<feature type="domain" description="Glycosyltransferase subfamily 4-like N-terminal" evidence="2">
    <location>
        <begin position="25"/>
        <end position="200"/>
    </location>
</feature>
<sequence>MRILLLSDNYPPETNAAALRSSAHARRWVERGHEVTVVTSFPNFPEGKLFAGYKQSPWKRETVDGVDVIRVPTLIFPNAGTAKRIADFVSYMVTATIAALFVKRPDIVVATSPQFFAAVAGWMTSVLRWRPFVFELRDLWPDSIIAVGALKDGALLRMVRKLEYFLYRRAELIVSVTNAFRRHLAETGIDPEKIRVVRNGADLSRFSPGPADDLRARLGLSGRIVVSYIGTIGMAHGLDMLIEAAARLAVQAPQVTLLMVGSGAERERLKAMAAERQLENMMFVDRIAHDAVPDYWRVSDMTLVVLKDHPLFRTVIPSKIFEAMATGTPIVTNVKGELEELLTPLGSAVHVEAGSAGALADAVTALANDPARRKALSAAGVAAAAQFHRTKQADLMLAALEELAARHKGGSRR</sequence>
<name>A0A844QQ68_9HYPH</name>
<dbReference type="GO" id="GO:0016758">
    <property type="term" value="F:hexosyltransferase activity"/>
    <property type="evidence" value="ECO:0007669"/>
    <property type="project" value="TreeGrafter"/>
</dbReference>
<dbReference type="AlphaFoldDB" id="A0A844QQ68"/>
<dbReference type="SUPFAM" id="SSF53756">
    <property type="entry name" value="UDP-Glycosyltransferase/glycogen phosphorylase"/>
    <property type="match status" value="1"/>
</dbReference>
<accession>A0A844QQ68</accession>
<keyword evidence="3" id="KW-0808">Transferase</keyword>
<keyword evidence="4" id="KW-1185">Reference proteome</keyword>
<gene>
    <name evidence="3" type="ORF">GN330_23305</name>
</gene>
<dbReference type="Gene3D" id="3.40.50.2000">
    <property type="entry name" value="Glycogen Phosphorylase B"/>
    <property type="match status" value="2"/>
</dbReference>